<dbReference type="Proteomes" id="UP000236197">
    <property type="component" value="Unassembled WGS sequence"/>
</dbReference>
<dbReference type="Pfam" id="PF04454">
    <property type="entry name" value="Linocin_M18"/>
    <property type="match status" value="1"/>
</dbReference>
<name>A0A2K2UBJ8_9ACTN</name>
<evidence type="ECO:0000256" key="2">
    <source>
        <dbReference type="ARBA" id="ARBA00033743"/>
    </source>
</evidence>
<keyword evidence="3" id="KW-1284">Encapsulin nanocompartment</keyword>
<dbReference type="PIRSF" id="PIRSF019254">
    <property type="entry name" value="CFP29"/>
    <property type="match status" value="1"/>
</dbReference>
<dbReference type="EMBL" id="PPEK01000006">
    <property type="protein sequence ID" value="PNV67659.1"/>
    <property type="molecule type" value="Genomic_DNA"/>
</dbReference>
<dbReference type="InterPro" id="IPR007544">
    <property type="entry name" value="ENCAP"/>
</dbReference>
<evidence type="ECO:0000313" key="5">
    <source>
        <dbReference type="EMBL" id="PNV67659.1"/>
    </source>
</evidence>
<evidence type="ECO:0000256" key="1">
    <source>
        <dbReference type="ARBA" id="ARBA00033738"/>
    </source>
</evidence>
<evidence type="ECO:0000256" key="4">
    <source>
        <dbReference type="ARBA" id="ARBA00050023"/>
    </source>
</evidence>
<sequence length="270" mass="29141">MDYLARESADLSVELWNRIDDAVVGTARKHLTCRRFLKTHGPLGVGTTTVAVDSVAKEEVLEDGIGRIVGRTQLELPLFYEDFTLLGRDLDLAARSGMPVDLAPAIAAAKRAARREDNLVLNGNAALGVEGLLNVKGAGTIKRRDWSKGENGFADVAAAVSQLAKTGYLGRYALAVAPDLYLGLQRLQPNTGMLEIDRVQKLIGDNVFMTSVIAPGQAVLVCAEPEYLDLALGLDLSVGYLEFADFNHTFRVMETTALRVKDPAAIVVFA</sequence>
<comment type="subcellular location">
    <subcellularLocation>
        <location evidence="1">Encapsulin nanocompartment</location>
    </subcellularLocation>
</comment>
<dbReference type="SUPFAM" id="SSF56563">
    <property type="entry name" value="Major capsid protein gp5"/>
    <property type="match status" value="1"/>
</dbReference>
<protein>
    <recommendedName>
        <fullName evidence="4">Type 1 encapsulin shell protein</fullName>
    </recommendedName>
</protein>
<dbReference type="AlphaFoldDB" id="A0A2K2UBJ8"/>
<comment type="similarity">
    <text evidence="2">Belongs to the encapsulin family. Family 1 subfamily.</text>
</comment>
<dbReference type="GO" id="GO:0140737">
    <property type="term" value="C:encapsulin nanocompartment"/>
    <property type="evidence" value="ECO:0007669"/>
    <property type="project" value="UniProtKB-SubCell"/>
</dbReference>
<accession>A0A2K2UBJ8</accession>
<keyword evidence="6" id="KW-1185">Reference proteome</keyword>
<dbReference type="Gene3D" id="3.30.2320.10">
    <property type="entry name" value="hypothetical protein PF0899 domain"/>
    <property type="match status" value="1"/>
</dbReference>
<gene>
    <name evidence="5" type="ORF">C2L71_06320</name>
</gene>
<evidence type="ECO:0000256" key="3">
    <source>
        <dbReference type="ARBA" id="ARBA00033787"/>
    </source>
</evidence>
<organism evidence="5 6">
    <name type="scientific">Enteroscipio rubneri</name>
    <dbReference type="NCBI Taxonomy" id="2070686"/>
    <lineage>
        <taxon>Bacteria</taxon>
        <taxon>Bacillati</taxon>
        <taxon>Actinomycetota</taxon>
        <taxon>Coriobacteriia</taxon>
        <taxon>Eggerthellales</taxon>
        <taxon>Eggerthellaceae</taxon>
        <taxon>Enteroscipio</taxon>
    </lineage>
</organism>
<dbReference type="Gene3D" id="3.30.2400.30">
    <property type="match status" value="1"/>
</dbReference>
<reference evidence="6" key="1">
    <citation type="submission" date="2018-01" db="EMBL/GenBank/DDBJ databases">
        <title>Rubneribacter badeniensis gen. nov., sp. nov., and Colonibacter rubneri, gen. nov., sp. nov., WGS of new members of the Eggerthellaceae.</title>
        <authorList>
            <person name="Danylec N."/>
            <person name="Stoll D.A."/>
            <person name="Doetsch A."/>
            <person name="Kulling S.E."/>
            <person name="Huch M."/>
        </authorList>
    </citation>
    <scope>NUCLEOTIDE SEQUENCE [LARGE SCALE GENOMIC DNA]</scope>
    <source>
        <strain evidence="6">ResAG-96</strain>
    </source>
</reference>
<dbReference type="NCBIfam" id="NF041155">
    <property type="entry name" value="encap_f1"/>
    <property type="match status" value="1"/>
</dbReference>
<dbReference type="InterPro" id="IPR051429">
    <property type="entry name" value="Encapsulin_nc"/>
</dbReference>
<proteinExistence type="inferred from homology"/>
<dbReference type="PANTHER" id="PTHR37165:SF1">
    <property type="entry name" value="TYPE 1 ENCAPSULIN SHELL PROTEIN"/>
    <property type="match status" value="1"/>
</dbReference>
<dbReference type="PANTHER" id="PTHR37165">
    <property type="entry name" value="PEPTIDASE U56 FAMILY"/>
    <property type="match status" value="1"/>
</dbReference>
<evidence type="ECO:0000313" key="6">
    <source>
        <dbReference type="Proteomes" id="UP000236197"/>
    </source>
</evidence>
<comment type="caution">
    <text evidence="5">The sequence shown here is derived from an EMBL/GenBank/DDBJ whole genome shotgun (WGS) entry which is preliminary data.</text>
</comment>
<dbReference type="RefSeq" id="WP_103264944.1">
    <property type="nucleotide sequence ID" value="NZ_CABMLE010000006.1"/>
</dbReference>
<dbReference type="OrthoDB" id="2922at2"/>